<dbReference type="InterPro" id="IPR003450">
    <property type="entry name" value="Replication_origin-bd"/>
</dbReference>
<evidence type="ECO:0000313" key="3">
    <source>
        <dbReference type="Proteomes" id="UP000247702"/>
    </source>
</evidence>
<dbReference type="GO" id="GO:0003688">
    <property type="term" value="F:DNA replication origin binding"/>
    <property type="evidence" value="ECO:0007669"/>
    <property type="project" value="InterPro"/>
</dbReference>
<dbReference type="EMBL" id="BEXD01000031">
    <property type="protein sequence ID" value="GBB83553.1"/>
    <property type="molecule type" value="Genomic_DNA"/>
</dbReference>
<proteinExistence type="predicted"/>
<evidence type="ECO:0000259" key="1">
    <source>
        <dbReference type="Pfam" id="PF02399"/>
    </source>
</evidence>
<dbReference type="Pfam" id="PF02399">
    <property type="entry name" value="Herpes_ori_bp"/>
    <property type="match status" value="1"/>
</dbReference>
<sequence length="1132" mass="130536">MYTSTIFNQTDHSGIAPALCYDDASPDEYLSDTDSYNDNDSDCRSDDYNNYKFNYGSDNEEASCASTSTTEAVKERKVNVTYTLRQENFNGKFFPKDLLNAIREILSSLPRDMSDDKGSLDCLPIYSFLFPNEKGSSLYNAYDRSEVENKLVIKIDQDADHAPKFSVADDISEVYGLSEIHECINGQKPLRAMIDIDASQEDMEATGIKAQEVFFRICLSFIRALYRILDCSWEVILNGLVITTSSDPSKCSYHILYALVLLIDHHELKAFTELVYTITGEKFGKYIDRGLPGQNFNLRLIGSAKKGQVKRILQFSLDNGWNELDHVRVQPPPSLGLEVRPQMLSKEKNNNPLRIIVGQDVLQKCANLVLQKHSNYLRDWTIEEKDSENFRWFGRVYASSGRFIIKCFRQNSDERGVVFECDPSIAEKIQQNNKNLSPTSHKIKGPGFPRAFIKLPFWTKYNEALTATEIYEERYVRPLPDEGDIYVGSPWETGKTYVLEHLTISDGVNLLVLSTRHSYLNAVTTRLNLKSYCDIDGNINLPDHKRVVCQIESLHRITNNCRCSKKCKCSPIQYDLWLDEIVSIIAQAQSHLAGQSIEKLYKLIQEARRIIVMDNDLTDLNIEWIKALRKGIPLSIIHNTFQPQRGKTFRLAPNKETVLAELWEWAKRMSLLPFENRTSASLICHLRKDVQGIVHALKTDFSELRIKEYHGKSDLVEKAHDFNNVKESWSNVDLVAYTSTLKIGVSCTNLKFERAFCLFNSYIETNARTNRMLFCMRCIKDYVCHIKQRSSNAPITEKGLFQWLLNARRECLPRELQNRGIFPDIDSIIWNKDVPTVRLWVAYMLEKFHSRRLFDWRMVDFLREAGMIISIIEPIPKSEENVVSLSQAVKANSFIVKAEEISDISNATIVDRETAKFLENKSRKTLEEMRSLDRHHIVECYKISPESLTENFISKYENYNHMKWFRAYKQLRNASTNNETAIEAISYKDYREDRLTTATQAEKHRICLELLRNCTPIKDIDDRIRYKANDVKTRMESPESISYLQDLVSKMAQVFDNTDASRSAKKLELKTVRAKLGLLNASLYATYGLKFKAIDKNLKYYHLVGSFDSKDASELPSYQTGREIYWENGKDT</sequence>
<dbReference type="STRING" id="94130.A0A2Z6Q141"/>
<dbReference type="GO" id="GO:0005524">
    <property type="term" value="F:ATP binding"/>
    <property type="evidence" value="ECO:0007669"/>
    <property type="project" value="InterPro"/>
</dbReference>
<evidence type="ECO:0000313" key="2">
    <source>
        <dbReference type="EMBL" id="GBB83553.1"/>
    </source>
</evidence>
<dbReference type="Proteomes" id="UP000247702">
    <property type="component" value="Unassembled WGS sequence"/>
</dbReference>
<keyword evidence="3" id="KW-1185">Reference proteome</keyword>
<accession>A0A2Z6Q141</accession>
<dbReference type="AlphaFoldDB" id="A0A2Z6Q141"/>
<dbReference type="GO" id="GO:0006260">
    <property type="term" value="P:DNA replication"/>
    <property type="evidence" value="ECO:0007669"/>
    <property type="project" value="InterPro"/>
</dbReference>
<protein>
    <recommendedName>
        <fullName evidence="1">Replication origin-binding protein domain-containing protein</fullName>
    </recommendedName>
</protein>
<reference evidence="2 3" key="1">
    <citation type="submission" date="2017-11" db="EMBL/GenBank/DDBJ databases">
        <title>The genome of Rhizophagus clarus HR1 reveals common genetic basis of auxotrophy among arbuscular mycorrhizal fungi.</title>
        <authorList>
            <person name="Kobayashi Y."/>
        </authorList>
    </citation>
    <scope>NUCLEOTIDE SEQUENCE [LARGE SCALE GENOMIC DNA]</scope>
    <source>
        <strain evidence="2 3">HR1</strain>
    </source>
</reference>
<feature type="domain" description="Replication origin-binding protein" evidence="1">
    <location>
        <begin position="499"/>
        <end position="642"/>
    </location>
</feature>
<name>A0A2Z6Q141_9GLOM</name>
<organism evidence="2 3">
    <name type="scientific">Rhizophagus clarus</name>
    <dbReference type="NCBI Taxonomy" id="94130"/>
    <lineage>
        <taxon>Eukaryota</taxon>
        <taxon>Fungi</taxon>
        <taxon>Fungi incertae sedis</taxon>
        <taxon>Mucoromycota</taxon>
        <taxon>Glomeromycotina</taxon>
        <taxon>Glomeromycetes</taxon>
        <taxon>Glomerales</taxon>
        <taxon>Glomeraceae</taxon>
        <taxon>Rhizophagus</taxon>
    </lineage>
</organism>
<comment type="caution">
    <text evidence="2">The sequence shown here is derived from an EMBL/GenBank/DDBJ whole genome shotgun (WGS) entry which is preliminary data.</text>
</comment>
<gene>
    <name evidence="2" type="ORF">RclHR1_10250004</name>
</gene>